<dbReference type="AlphaFoldDB" id="A0AAE3EVG3"/>
<gene>
    <name evidence="1" type="ORF">K8352_06480</name>
</gene>
<organism evidence="1 2">
    <name type="scientific">Cerina litoralis</name>
    <dbReference type="NCBI Taxonomy" id="2874477"/>
    <lineage>
        <taxon>Bacteria</taxon>
        <taxon>Pseudomonadati</taxon>
        <taxon>Bacteroidota</taxon>
        <taxon>Flavobacteriia</taxon>
        <taxon>Flavobacteriales</taxon>
        <taxon>Flavobacteriaceae</taxon>
        <taxon>Cerina</taxon>
    </lineage>
</organism>
<dbReference type="Proteomes" id="UP001200642">
    <property type="component" value="Unassembled WGS sequence"/>
</dbReference>
<name>A0AAE3EVG3_9FLAO</name>
<comment type="caution">
    <text evidence="1">The sequence shown here is derived from an EMBL/GenBank/DDBJ whole genome shotgun (WGS) entry which is preliminary data.</text>
</comment>
<proteinExistence type="predicted"/>
<dbReference type="EMBL" id="JAIRBC010000007">
    <property type="protein sequence ID" value="MCG2460387.1"/>
    <property type="molecule type" value="Genomic_DNA"/>
</dbReference>
<dbReference type="RefSeq" id="WP_317901532.1">
    <property type="nucleotide sequence ID" value="NZ_JAIRBC010000007.1"/>
</dbReference>
<dbReference type="InterPro" id="IPR025048">
    <property type="entry name" value="DUF3987"/>
</dbReference>
<evidence type="ECO:0000313" key="1">
    <source>
        <dbReference type="EMBL" id="MCG2460387.1"/>
    </source>
</evidence>
<protein>
    <submittedName>
        <fullName evidence="1">DUF3987 domain-containing protein</fullName>
    </submittedName>
</protein>
<evidence type="ECO:0000313" key="2">
    <source>
        <dbReference type="Proteomes" id="UP001200642"/>
    </source>
</evidence>
<reference evidence="1" key="1">
    <citation type="submission" date="2023-02" db="EMBL/GenBank/DDBJ databases">
        <title>Genome of Flavobacteriaceae gen. nov. sp. strain F89.</title>
        <authorList>
            <person name="Wang Y."/>
        </authorList>
    </citation>
    <scope>NUCLEOTIDE SEQUENCE</scope>
    <source>
        <strain evidence="1">F89</strain>
    </source>
</reference>
<accession>A0AAE3EVG3</accession>
<keyword evidence="2" id="KW-1185">Reference proteome</keyword>
<sequence length="454" mass="52275">MENHHNSPYISQSKDRKLNSKINNLSDAIDSAMNKGNNGFPLEVYPEALQNLIRNAQKTVGYNPDYLCAGILSIAATALGNTVNLDNGSYMAKPILWLSIIGRPGTGKTHPLQFAKKPIEGKDNETFIEYKEKFAEYEQTDKDKKGKKPMYSKFILKDFTPEKLAESLQFNEKGVLIFQDELMRWINSFDQYKKGGDQQMYLDLFNGSGLTVDRVTKEPIRIEQTNVNILGGMQPDVLKGLANNDRSQDGFLDRFLFVFPDNLKPILFTGLKIEAVHQENYKRLIGNLLDAPMQTIKATASTIKVYKEWQHHNARESYKDHLETAIQAKMETYVWRLALILEMMHQATTGRYNTTLQDKSSRDAIKLVEYFRSNTLKVHDRLMTKNPLENLTAMQLDVYDSLPDEFKRIDVLPLFQQKGMPERTGDRFLNNGQLFYNYKTHKELKQGQYKKKIS</sequence>
<dbReference type="Pfam" id="PF13148">
    <property type="entry name" value="DUF3987"/>
    <property type="match status" value="2"/>
</dbReference>